<accession>A0A412Q7U3</accession>
<dbReference type="InterPro" id="IPR032617">
    <property type="entry name" value="DUF4885"/>
</dbReference>
<dbReference type="EMBL" id="QRXG01000001">
    <property type="protein sequence ID" value="RGT84797.1"/>
    <property type="molecule type" value="Genomic_DNA"/>
</dbReference>
<comment type="caution">
    <text evidence="1">The sequence shown here is derived from an EMBL/GenBank/DDBJ whole genome shotgun (WGS) entry which is preliminary data.</text>
</comment>
<gene>
    <name evidence="1" type="ORF">DWX06_01350</name>
</gene>
<dbReference type="RefSeq" id="WP_118003990.1">
    <property type="nucleotide sequence ID" value="NZ_QRXF01000006.1"/>
</dbReference>
<evidence type="ECO:0000313" key="1">
    <source>
        <dbReference type="EMBL" id="RGT84797.1"/>
    </source>
</evidence>
<dbReference type="AlphaFoldDB" id="A0A412Q7U3"/>
<name>A0A412Q7U3_9FIRM</name>
<organism evidence="1 2">
    <name type="scientific">Agathobacter rectalis</name>
    <dbReference type="NCBI Taxonomy" id="39491"/>
    <lineage>
        <taxon>Bacteria</taxon>
        <taxon>Bacillati</taxon>
        <taxon>Bacillota</taxon>
        <taxon>Clostridia</taxon>
        <taxon>Lachnospirales</taxon>
        <taxon>Lachnospiraceae</taxon>
        <taxon>Agathobacter</taxon>
    </lineage>
</organism>
<sequence>ENYIHSKYFDKSSEYYETNLTDTERRIAYNYEMQMCRTGKINGVNYQDSLFRGIEVDGDSVDSDKIQFERALINSQISNILKQAGVDTSSITKDCTFTVDPYSYEITVDGVDEETKVLMQDALNVGDNGKNLYKHIYYCSTQDGCESSQITKESKMKYEAYHQVYSYTGYELDKLEEKNGTYYTESGENILDLVDKAVEDSGKVPKEFKQQMKNWIHDLVSTMSTKGWNNVPDMTLSILYGKSGLKDMNQLITYQYEADSTNRQWYSVL</sequence>
<dbReference type="Proteomes" id="UP000284296">
    <property type="component" value="Unassembled WGS sequence"/>
</dbReference>
<dbReference type="Pfam" id="PF16226">
    <property type="entry name" value="DUF4885"/>
    <property type="match status" value="1"/>
</dbReference>
<feature type="non-terminal residue" evidence="1">
    <location>
        <position position="1"/>
    </location>
</feature>
<protein>
    <submittedName>
        <fullName evidence="1">DUF4885 domain-containing protein</fullName>
    </submittedName>
</protein>
<evidence type="ECO:0000313" key="2">
    <source>
        <dbReference type="Proteomes" id="UP000284296"/>
    </source>
</evidence>
<reference evidence="1 2" key="1">
    <citation type="submission" date="2018-08" db="EMBL/GenBank/DDBJ databases">
        <title>A genome reference for cultivated species of the human gut microbiota.</title>
        <authorList>
            <person name="Zou Y."/>
            <person name="Xue W."/>
            <person name="Luo G."/>
        </authorList>
    </citation>
    <scope>NUCLEOTIDE SEQUENCE [LARGE SCALE GENOMIC DNA]</scope>
    <source>
        <strain evidence="1 2">AF18-16LB</strain>
    </source>
</reference>
<proteinExistence type="predicted"/>